<organism evidence="1">
    <name type="scientific">marine metagenome</name>
    <dbReference type="NCBI Taxonomy" id="408172"/>
    <lineage>
        <taxon>unclassified sequences</taxon>
        <taxon>metagenomes</taxon>
        <taxon>ecological metagenomes</taxon>
    </lineage>
</organism>
<evidence type="ECO:0000313" key="1">
    <source>
        <dbReference type="EMBL" id="SVD22952.1"/>
    </source>
</evidence>
<protein>
    <submittedName>
        <fullName evidence="1">Uncharacterized protein</fullName>
    </submittedName>
</protein>
<proteinExistence type="predicted"/>
<gene>
    <name evidence="1" type="ORF">METZ01_LOCUS375806</name>
</gene>
<dbReference type="EMBL" id="UINC01137548">
    <property type="protein sequence ID" value="SVD22952.1"/>
    <property type="molecule type" value="Genomic_DNA"/>
</dbReference>
<dbReference type="AlphaFoldDB" id="A0A382TMF5"/>
<reference evidence="1" key="1">
    <citation type="submission" date="2018-05" db="EMBL/GenBank/DDBJ databases">
        <authorList>
            <person name="Lanie J.A."/>
            <person name="Ng W.-L."/>
            <person name="Kazmierczak K.M."/>
            <person name="Andrzejewski T.M."/>
            <person name="Davidsen T.M."/>
            <person name="Wayne K.J."/>
            <person name="Tettelin H."/>
            <person name="Glass J.I."/>
            <person name="Rusch D."/>
            <person name="Podicherti R."/>
            <person name="Tsui H.-C.T."/>
            <person name="Winkler M.E."/>
        </authorList>
    </citation>
    <scope>NUCLEOTIDE SEQUENCE</scope>
</reference>
<sequence length="102" mass="11784">MIPDKTTRIKTSDILVGPETEYRIGDKASLVGWLRELFLYGPPDFEYSQTATKDRKDYANAVNTVKKYAKLSRRDDLHDFEEKITARKAVTLLNKTIKEMNT</sequence>
<accession>A0A382TMF5</accession>
<name>A0A382TMF5_9ZZZZ</name>